<name>A0AA40D626_9PEZI</name>
<comment type="caution">
    <text evidence="2">The sequence shown here is derived from an EMBL/GenBank/DDBJ whole genome shotgun (WGS) entry which is preliminary data.</text>
</comment>
<dbReference type="EMBL" id="JAULSY010000150">
    <property type="protein sequence ID" value="KAK0661624.1"/>
    <property type="molecule type" value="Genomic_DNA"/>
</dbReference>
<dbReference type="Proteomes" id="UP001174997">
    <property type="component" value="Unassembled WGS sequence"/>
</dbReference>
<evidence type="ECO:0000256" key="1">
    <source>
        <dbReference type="SAM" id="MobiDB-lite"/>
    </source>
</evidence>
<reference evidence="2" key="1">
    <citation type="submission" date="2023-06" db="EMBL/GenBank/DDBJ databases">
        <title>Genome-scale phylogeny and comparative genomics of the fungal order Sordariales.</title>
        <authorList>
            <consortium name="Lawrence Berkeley National Laboratory"/>
            <person name="Hensen N."/>
            <person name="Bonometti L."/>
            <person name="Westerberg I."/>
            <person name="Brannstrom I.O."/>
            <person name="Guillou S."/>
            <person name="Cros-Aarteil S."/>
            <person name="Calhoun S."/>
            <person name="Haridas S."/>
            <person name="Kuo A."/>
            <person name="Mondo S."/>
            <person name="Pangilinan J."/>
            <person name="Riley R."/>
            <person name="Labutti K."/>
            <person name="Andreopoulos B."/>
            <person name="Lipzen A."/>
            <person name="Chen C."/>
            <person name="Yanf M."/>
            <person name="Daum C."/>
            <person name="Ng V."/>
            <person name="Clum A."/>
            <person name="Steindorff A."/>
            <person name="Ohm R."/>
            <person name="Martin F."/>
            <person name="Silar P."/>
            <person name="Natvig D."/>
            <person name="Lalanne C."/>
            <person name="Gautier V."/>
            <person name="Ament-Velasquez S.L."/>
            <person name="Kruys A."/>
            <person name="Hutchinson M.I."/>
            <person name="Powell A.J."/>
            <person name="Barry K."/>
            <person name="Miller A.N."/>
            <person name="Grigoriev I.V."/>
            <person name="Debuchy R."/>
            <person name="Gladieux P."/>
            <person name="Thoren M.H."/>
            <person name="Johannesson H."/>
        </authorList>
    </citation>
    <scope>NUCLEOTIDE SEQUENCE</scope>
    <source>
        <strain evidence="2">CBS 307.81</strain>
    </source>
</reference>
<sequence length="745" mass="82341">MSVSPQWSLDTTAQSGINIARGVLQAATSDNVQPLAIMACERFGNTIAMSIETRRKMEHSVVPTPPPAVLGFLQVTVGFAANDSATYFGRSLAGLNFLGLVCTLVTVMDTFNSGLAVHAMLEESAADKTLLPTEKQVIELLKSIEPRCYKSCFATEVVGWNRLLKQTQTPRNLFAPQKGIVALVDAFRQISRIGETEVTRIVIETSISFAAWTAAFTKWCLGIPPCIAHADGTAGLDQPGSMVLINIIQDQDWRILTFRVTTHSSIGALSELVAGPGSSVSIFGMINLSTYGDLLLNELGLNHGNAKRAMEEAVPYALRQVLQKLEFWSNLFGEADANSKRPNYQTDKVCGQKLSPLPGERTVGMAYALLCSLSAPPDLRSLDPRTLITDLPQVRIHTQNVTSSSKDFLRRLAVLIADTLALSLYSTPNSLLVEHSHALSHTIPHDVGRIPPLSGLPSDIFSVLRSGKTQDIHCEKLLRHALRLTGHKKAHPFQGWLMMSSRGQTVWHTIFETNKYSNNGYLALSWFRGTIWFKKTSYDTCNSGPDYLVLNNGLNPNPTPSVAEEGVTRPVNYYADYRVHWDVALLPHMLEISIGLREKDEQVLLAARDPRMIMHNLANALMLNRCEHPSDTKLTEPDSAARFISPLIREEIDETIGDNAQENERESGRQRGRRRKRRRAPCGLNTINVVAVDGNDEMRFFALANSLEFPSPSPEHRPFVILRNEACLGCCLKLAREVGSKVVIL</sequence>
<organism evidence="2 3">
    <name type="scientific">Cercophora samala</name>
    <dbReference type="NCBI Taxonomy" id="330535"/>
    <lineage>
        <taxon>Eukaryota</taxon>
        <taxon>Fungi</taxon>
        <taxon>Dikarya</taxon>
        <taxon>Ascomycota</taxon>
        <taxon>Pezizomycotina</taxon>
        <taxon>Sordariomycetes</taxon>
        <taxon>Sordariomycetidae</taxon>
        <taxon>Sordariales</taxon>
        <taxon>Lasiosphaeriaceae</taxon>
        <taxon>Cercophora</taxon>
    </lineage>
</organism>
<gene>
    <name evidence="2" type="ORF">QBC41DRAFT_35686</name>
</gene>
<dbReference type="AlphaFoldDB" id="A0AA40D626"/>
<keyword evidence="3" id="KW-1185">Reference proteome</keyword>
<accession>A0AA40D626</accession>
<proteinExistence type="predicted"/>
<evidence type="ECO:0000313" key="3">
    <source>
        <dbReference type="Proteomes" id="UP001174997"/>
    </source>
</evidence>
<evidence type="ECO:0000313" key="2">
    <source>
        <dbReference type="EMBL" id="KAK0661624.1"/>
    </source>
</evidence>
<feature type="region of interest" description="Disordered" evidence="1">
    <location>
        <begin position="654"/>
        <end position="677"/>
    </location>
</feature>
<protein>
    <submittedName>
        <fullName evidence="2">Uncharacterized protein</fullName>
    </submittedName>
</protein>